<dbReference type="Pfam" id="PF19279">
    <property type="entry name" value="YegS_C"/>
    <property type="match status" value="1"/>
</dbReference>
<organism evidence="10 11">
    <name type="scientific">Cellulomonas phragmiteti</name>
    <dbReference type="NCBI Taxonomy" id="478780"/>
    <lineage>
        <taxon>Bacteria</taxon>
        <taxon>Bacillati</taxon>
        <taxon>Actinomycetota</taxon>
        <taxon>Actinomycetes</taxon>
        <taxon>Micrococcales</taxon>
        <taxon>Cellulomonadaceae</taxon>
        <taxon>Cellulomonas</taxon>
    </lineage>
</organism>
<evidence type="ECO:0000256" key="5">
    <source>
        <dbReference type="ARBA" id="ARBA00022777"/>
    </source>
</evidence>
<keyword evidence="4" id="KW-0547">Nucleotide-binding</keyword>
<dbReference type="SMART" id="SM00046">
    <property type="entry name" value="DAGKc"/>
    <property type="match status" value="1"/>
</dbReference>
<evidence type="ECO:0000256" key="7">
    <source>
        <dbReference type="ARBA" id="ARBA00023209"/>
    </source>
</evidence>
<dbReference type="GO" id="GO:0016301">
    <property type="term" value="F:kinase activity"/>
    <property type="evidence" value="ECO:0007669"/>
    <property type="project" value="UniProtKB-KW"/>
</dbReference>
<evidence type="ECO:0000313" key="11">
    <source>
        <dbReference type="Proteomes" id="UP000614741"/>
    </source>
</evidence>
<dbReference type="InterPro" id="IPR016064">
    <property type="entry name" value="NAD/diacylglycerol_kinase_sf"/>
</dbReference>
<evidence type="ECO:0000313" key="10">
    <source>
        <dbReference type="EMBL" id="GIG39859.1"/>
    </source>
</evidence>
<keyword evidence="3" id="KW-0808">Transferase</keyword>
<evidence type="ECO:0000259" key="9">
    <source>
        <dbReference type="PROSITE" id="PS50146"/>
    </source>
</evidence>
<sequence length="304" mass="31639">MSTLGLVVNPVAGTGRGSSVGRRTHRLLQRAGHDVHDLSAPTLAQATERARRGATDGLDALVVVGGDGMVHLGVGVAAGTGLPLGIVAVGTGNDVARAFGLPRGDVDRAVAVLDRALRAGPRRVDAVRAGRPDGTTARWYAGVLSCGLDAAVNARANTLTWPRGHARYLRALLPELAAFRPYGYRVRVDDTAWESTGTLVAVANTPWFGGGLPIAPDADPTDGLLDVVLAGPLTRRGAAGIFPRVYRGRHVADHRVQVLRGRRVLVEAAPDLGPPPPPAFADGEPVGPLPLQVDVVPDALHVLL</sequence>
<evidence type="ECO:0000256" key="6">
    <source>
        <dbReference type="ARBA" id="ARBA00022840"/>
    </source>
</evidence>
<dbReference type="PANTHER" id="PTHR12358">
    <property type="entry name" value="SPHINGOSINE KINASE"/>
    <property type="match status" value="1"/>
</dbReference>
<dbReference type="InterPro" id="IPR050187">
    <property type="entry name" value="Lipid_Phosphate_FormReg"/>
</dbReference>
<protein>
    <submittedName>
        <fullName evidence="10">Sphingosine kinase</fullName>
    </submittedName>
</protein>
<dbReference type="PROSITE" id="PS50146">
    <property type="entry name" value="DAGK"/>
    <property type="match status" value="1"/>
</dbReference>
<dbReference type="SUPFAM" id="SSF111331">
    <property type="entry name" value="NAD kinase/diacylglycerol kinase-like"/>
    <property type="match status" value="1"/>
</dbReference>
<dbReference type="Proteomes" id="UP000614741">
    <property type="component" value="Unassembled WGS sequence"/>
</dbReference>
<evidence type="ECO:0000256" key="1">
    <source>
        <dbReference type="ARBA" id="ARBA00001946"/>
    </source>
</evidence>
<keyword evidence="7" id="KW-0443">Lipid metabolism</keyword>
<keyword evidence="11" id="KW-1185">Reference proteome</keyword>
<reference evidence="10 11" key="1">
    <citation type="submission" date="2021-01" db="EMBL/GenBank/DDBJ databases">
        <title>Whole genome shotgun sequence of Cellulomonas phragmiteti NBRC 110785.</title>
        <authorList>
            <person name="Komaki H."/>
            <person name="Tamura T."/>
        </authorList>
    </citation>
    <scope>NUCLEOTIDE SEQUENCE [LARGE SCALE GENOMIC DNA]</scope>
    <source>
        <strain evidence="10 11">NBRC 110785</strain>
    </source>
</reference>
<evidence type="ECO:0000256" key="2">
    <source>
        <dbReference type="ARBA" id="ARBA00005983"/>
    </source>
</evidence>
<dbReference type="InterPro" id="IPR017438">
    <property type="entry name" value="ATP-NAD_kinase_N"/>
</dbReference>
<feature type="domain" description="DAGKc" evidence="9">
    <location>
        <begin position="1"/>
        <end position="133"/>
    </location>
</feature>
<keyword evidence="6" id="KW-0067">ATP-binding</keyword>
<keyword evidence="7" id="KW-0594">Phospholipid biosynthesis</keyword>
<dbReference type="PANTHER" id="PTHR12358:SF54">
    <property type="entry name" value="SPHINGOSINE KINASE RELATED PROTEIN"/>
    <property type="match status" value="1"/>
</dbReference>
<evidence type="ECO:0000256" key="8">
    <source>
        <dbReference type="ARBA" id="ARBA00023264"/>
    </source>
</evidence>
<comment type="similarity">
    <text evidence="2">Belongs to the diacylglycerol/lipid kinase family.</text>
</comment>
<keyword evidence="7" id="KW-0444">Lipid biosynthesis</keyword>
<proteinExistence type="inferred from homology"/>
<name>A0ABQ4DKI1_9CELL</name>
<dbReference type="InterPro" id="IPR045540">
    <property type="entry name" value="YegS/DAGK_C"/>
</dbReference>
<accession>A0ABQ4DKI1</accession>
<dbReference type="Gene3D" id="2.60.200.40">
    <property type="match status" value="1"/>
</dbReference>
<dbReference type="InterPro" id="IPR001206">
    <property type="entry name" value="Diacylglycerol_kinase_cat_dom"/>
</dbReference>
<comment type="caution">
    <text evidence="10">The sequence shown here is derived from an EMBL/GenBank/DDBJ whole genome shotgun (WGS) entry which is preliminary data.</text>
</comment>
<dbReference type="Gene3D" id="3.40.50.10330">
    <property type="entry name" value="Probable inorganic polyphosphate/atp-NAD kinase, domain 1"/>
    <property type="match status" value="1"/>
</dbReference>
<evidence type="ECO:0000256" key="3">
    <source>
        <dbReference type="ARBA" id="ARBA00022679"/>
    </source>
</evidence>
<gene>
    <name evidence="10" type="ORF">Cph01nite_16210</name>
</gene>
<dbReference type="Pfam" id="PF00781">
    <property type="entry name" value="DAGK_cat"/>
    <property type="match status" value="1"/>
</dbReference>
<keyword evidence="8" id="KW-1208">Phospholipid metabolism</keyword>
<dbReference type="EMBL" id="BONP01000007">
    <property type="protein sequence ID" value="GIG39859.1"/>
    <property type="molecule type" value="Genomic_DNA"/>
</dbReference>
<comment type="cofactor">
    <cofactor evidence="1">
        <name>Mg(2+)</name>
        <dbReference type="ChEBI" id="CHEBI:18420"/>
    </cofactor>
</comment>
<dbReference type="RefSeq" id="WP_203673099.1">
    <property type="nucleotide sequence ID" value="NZ_BONP01000007.1"/>
</dbReference>
<evidence type="ECO:0000256" key="4">
    <source>
        <dbReference type="ARBA" id="ARBA00022741"/>
    </source>
</evidence>
<keyword evidence="5 10" id="KW-0418">Kinase</keyword>